<keyword evidence="1" id="KW-1133">Transmembrane helix</keyword>
<keyword evidence="1" id="KW-0472">Membrane</keyword>
<feature type="transmembrane region" description="Helical" evidence="1">
    <location>
        <begin position="75"/>
        <end position="98"/>
    </location>
</feature>
<proteinExistence type="predicted"/>
<protein>
    <submittedName>
        <fullName evidence="2">Uncharacterized protein</fullName>
    </submittedName>
</protein>
<reference evidence="2 3" key="1">
    <citation type="submission" date="2019-02" db="EMBL/GenBank/DDBJ databases">
        <authorList>
            <consortium name="Pathogen Informatics"/>
        </authorList>
    </citation>
    <scope>NUCLEOTIDE SEQUENCE [LARGE SCALE GENOMIC DNA]</scope>
    <source>
        <strain evidence="2 3">3012STDY7078520</strain>
    </source>
</reference>
<dbReference type="EMBL" id="CAACXN010000016">
    <property type="protein sequence ID" value="VEW14974.1"/>
    <property type="molecule type" value="Genomic_DNA"/>
</dbReference>
<dbReference type="Proteomes" id="UP000386281">
    <property type="component" value="Unassembled WGS sequence"/>
</dbReference>
<evidence type="ECO:0000313" key="2">
    <source>
        <dbReference type="EMBL" id="VEW14974.1"/>
    </source>
</evidence>
<accession>A0A449DBR4</accession>
<gene>
    <name evidence="2" type="ORF">NCTC12391_03125</name>
</gene>
<dbReference type="RefSeq" id="WP_190247385.1">
    <property type="nucleotide sequence ID" value="NZ_CAACXN010000016.1"/>
</dbReference>
<feature type="transmembrane region" description="Helical" evidence="1">
    <location>
        <begin position="12"/>
        <end position="36"/>
    </location>
</feature>
<feature type="transmembrane region" description="Helical" evidence="1">
    <location>
        <begin position="48"/>
        <end position="68"/>
    </location>
</feature>
<keyword evidence="1" id="KW-0812">Transmembrane</keyword>
<organism evidence="2 3">
    <name type="scientific">Brevibacterium casei</name>
    <dbReference type="NCBI Taxonomy" id="33889"/>
    <lineage>
        <taxon>Bacteria</taxon>
        <taxon>Bacillati</taxon>
        <taxon>Actinomycetota</taxon>
        <taxon>Actinomycetes</taxon>
        <taxon>Micrococcales</taxon>
        <taxon>Brevibacteriaceae</taxon>
        <taxon>Brevibacterium</taxon>
    </lineage>
</organism>
<dbReference type="AlphaFoldDB" id="A0A449DBR4"/>
<sequence length="154" mass="16434">MDNETAGARSGRYLAGIVILTSGIIHFGVYFAGYAYYGKKWTSDVGSLALSILPGPLIAAIIMLAMRVSPLVKSLAVGLFILIAVLLVTSVTSAFVQAEAGRISYAIAEFILFALPTLLVYVVISLAVSLIAWTMKRRLTTSPTLSSSRHPGLR</sequence>
<evidence type="ECO:0000313" key="3">
    <source>
        <dbReference type="Proteomes" id="UP000386281"/>
    </source>
</evidence>
<name>A0A449DBR4_9MICO</name>
<feature type="transmembrane region" description="Helical" evidence="1">
    <location>
        <begin position="110"/>
        <end position="133"/>
    </location>
</feature>
<evidence type="ECO:0000256" key="1">
    <source>
        <dbReference type="SAM" id="Phobius"/>
    </source>
</evidence>